<dbReference type="Proteomes" id="UP001300348">
    <property type="component" value="Chromosome"/>
</dbReference>
<protein>
    <recommendedName>
        <fullName evidence="4">Inverse autotransporter beta-barrel domain-containing protein</fullName>
    </recommendedName>
</protein>
<evidence type="ECO:0008006" key="4">
    <source>
        <dbReference type="Google" id="ProtNLM"/>
    </source>
</evidence>
<organism evidence="2 3">
    <name type="scientific">Xenorhabdus griffiniae</name>
    <dbReference type="NCBI Taxonomy" id="351672"/>
    <lineage>
        <taxon>Bacteria</taxon>
        <taxon>Pseudomonadati</taxon>
        <taxon>Pseudomonadota</taxon>
        <taxon>Gammaproteobacteria</taxon>
        <taxon>Enterobacterales</taxon>
        <taxon>Morganellaceae</taxon>
        <taxon>Xenorhabdus</taxon>
    </lineage>
</organism>
<accession>A0ABY9XMH9</accession>
<reference evidence="2 3" key="1">
    <citation type="journal article" date="2023" name="Access Microbiol">
        <title>The genome of a steinernematid-associated Pseudomonas piscis bacterium encodes the biosynthesis of insect toxins.</title>
        <authorList>
            <person name="Awori R.M."/>
            <person name="Hendre P."/>
            <person name="Amugune N.O."/>
        </authorList>
    </citation>
    <scope>NUCLEOTIDE SEQUENCE [LARGE SCALE GENOMIC DNA]</scope>
    <source>
        <strain evidence="2 3">97</strain>
    </source>
</reference>
<feature type="region of interest" description="Disordered" evidence="1">
    <location>
        <begin position="1"/>
        <end position="25"/>
    </location>
</feature>
<sequence>MNKNKEIFEKQGASPNNQPPQPAAAKDDYQVTLSLESGTNVFIGQEIYLKVTIKSTTNDVSSLNNIGSVIIKDPTGKKSISYKIYESYSAVIPQNKADSYGEAILALTIHKPNDNNQLNLSISVQDKHKRPIPGFNDRPVKYTVINNILADSIVLKTKNEFIATPTTVNSISDPNSIYNLYSGIISDNKAKPIGNIQVVIAAQRHNQLSPSAGLIKITHDRATGANEPIDIMTLPDGRGFFVLTSDPQGEISFRAYPTAGAEGRVDFVAKIQNLTMDDYTAAMCIYPAYSQNHPLDNPFINEMEEGGTLKKLPGQTDFTVSVNSYDGYMTPGSKDVIAFFTLYDGIMTKDDDTTPKTLLSPTYRINNKVERIEDRIFSFPYDQLEPNKPGGIYYAVISEQNEIMYSDALYMNYVNHDDSPEPDKDRFFDKPQIYSTYIPRDSINPSSGDGRVNESSYVTFDMISVGLDFGDGTDNKAKAGLYVAVQVLGNGITGNLPSPNHTGQVRVTIESYTGDVKQKSYTLDLTDSNLKTDNNSKSKFQVVTIPFCFLKDIKPIGEDQPTRLYIDYIIKDNTTNKQLASKVWNGYISTYSTIIGADDDYYGCS</sequence>
<gene>
    <name evidence="2" type="ORF">QL112_009185</name>
</gene>
<dbReference type="RefSeq" id="WP_282885638.1">
    <property type="nucleotide sequence ID" value="NZ_CP133479.1"/>
</dbReference>
<proteinExistence type="predicted"/>
<evidence type="ECO:0000313" key="2">
    <source>
        <dbReference type="EMBL" id="WNH03818.1"/>
    </source>
</evidence>
<name>A0ABY9XMH9_9GAMM</name>
<evidence type="ECO:0000256" key="1">
    <source>
        <dbReference type="SAM" id="MobiDB-lite"/>
    </source>
</evidence>
<dbReference type="EMBL" id="CP133647">
    <property type="protein sequence ID" value="WNH03818.1"/>
    <property type="molecule type" value="Genomic_DNA"/>
</dbReference>
<evidence type="ECO:0000313" key="3">
    <source>
        <dbReference type="Proteomes" id="UP001300348"/>
    </source>
</evidence>
<keyword evidence="3" id="KW-1185">Reference proteome</keyword>
<dbReference type="GeneID" id="88855728"/>